<keyword evidence="2" id="KW-1185">Reference proteome</keyword>
<dbReference type="RefSeq" id="WP_340239962.1">
    <property type="nucleotide sequence ID" value="NZ_JBBEWC010000017.1"/>
</dbReference>
<accession>A0ABW5JDF8</accession>
<evidence type="ECO:0000313" key="1">
    <source>
        <dbReference type="EMBL" id="MFD2524114.1"/>
    </source>
</evidence>
<name>A0ABW5JDF8_9BACT</name>
<proteinExistence type="predicted"/>
<comment type="caution">
    <text evidence="1">The sequence shown here is derived from an EMBL/GenBank/DDBJ whole genome shotgun (WGS) entry which is preliminary data.</text>
</comment>
<dbReference type="Proteomes" id="UP001597510">
    <property type="component" value="Unassembled WGS sequence"/>
</dbReference>
<sequence length="150" mass="17809">MIFKYIFSIIGDNFYPDRIIDNIEGSFLVASYFKPSDKKFADKSDEYDYGGMSFWHPKKFSTKDSIIEYDESFIEFIEKNYSLFIANDVTDLQIFIEIYFDGGQCNFEIFDNVLLKKLANFDVSLPISVYVLKEEELQKWEEEIRLNWEG</sequence>
<evidence type="ECO:0008006" key="3">
    <source>
        <dbReference type="Google" id="ProtNLM"/>
    </source>
</evidence>
<evidence type="ECO:0000313" key="2">
    <source>
        <dbReference type="Proteomes" id="UP001597510"/>
    </source>
</evidence>
<organism evidence="1 2">
    <name type="scientific">Emticicia soli</name>
    <dbReference type="NCBI Taxonomy" id="2027878"/>
    <lineage>
        <taxon>Bacteria</taxon>
        <taxon>Pseudomonadati</taxon>
        <taxon>Bacteroidota</taxon>
        <taxon>Cytophagia</taxon>
        <taxon>Cytophagales</taxon>
        <taxon>Leadbetterellaceae</taxon>
        <taxon>Emticicia</taxon>
    </lineage>
</organism>
<gene>
    <name evidence="1" type="ORF">ACFSR2_24675</name>
</gene>
<dbReference type="EMBL" id="JBHULC010000043">
    <property type="protein sequence ID" value="MFD2524114.1"/>
    <property type="molecule type" value="Genomic_DNA"/>
</dbReference>
<reference evidence="2" key="1">
    <citation type="journal article" date="2019" name="Int. J. Syst. Evol. Microbiol.">
        <title>The Global Catalogue of Microorganisms (GCM) 10K type strain sequencing project: providing services to taxonomists for standard genome sequencing and annotation.</title>
        <authorList>
            <consortium name="The Broad Institute Genomics Platform"/>
            <consortium name="The Broad Institute Genome Sequencing Center for Infectious Disease"/>
            <person name="Wu L."/>
            <person name="Ma J."/>
        </authorList>
    </citation>
    <scope>NUCLEOTIDE SEQUENCE [LARGE SCALE GENOMIC DNA]</scope>
    <source>
        <strain evidence="2">KCTC 52344</strain>
    </source>
</reference>
<protein>
    <recommendedName>
        <fullName evidence="3">DUF695 domain-containing protein</fullName>
    </recommendedName>
</protein>